<dbReference type="GO" id="GO:0016787">
    <property type="term" value="F:hydrolase activity"/>
    <property type="evidence" value="ECO:0007669"/>
    <property type="project" value="UniProtKB-KW"/>
</dbReference>
<feature type="domain" description="Carboxylesterase type B" evidence="4">
    <location>
        <begin position="42"/>
        <end position="152"/>
    </location>
</feature>
<dbReference type="AlphaFoldDB" id="A0A1J9P5F9"/>
<dbReference type="STRING" id="1447872.A0A1J9P5F9"/>
<evidence type="ECO:0000256" key="1">
    <source>
        <dbReference type="ARBA" id="ARBA00005964"/>
    </source>
</evidence>
<reference evidence="5 6" key="1">
    <citation type="submission" date="2015-07" db="EMBL/GenBank/DDBJ databases">
        <title>Emmonsia species relationships and genome sequence.</title>
        <authorList>
            <consortium name="The Broad Institute Genomics Platform"/>
            <person name="Cuomo C.A."/>
            <person name="Munoz J.F."/>
            <person name="Imamovic A."/>
            <person name="Priest M.E."/>
            <person name="Young S."/>
            <person name="Clay O.K."/>
            <person name="McEwen J.G."/>
        </authorList>
    </citation>
    <scope>NUCLEOTIDE SEQUENCE [LARGE SCALE GENOMIC DNA]</scope>
    <source>
        <strain evidence="5 6">UAMH 9510</strain>
    </source>
</reference>
<gene>
    <name evidence="5" type="ORF">AJ78_07637</name>
</gene>
<feature type="chain" id="PRO_5011825845" description="Carboxylic ester hydrolase" evidence="3">
    <location>
        <begin position="18"/>
        <end position="467"/>
    </location>
</feature>
<dbReference type="InterPro" id="IPR029058">
    <property type="entry name" value="AB_hydrolase_fold"/>
</dbReference>
<feature type="domain" description="Carboxylesterase type B" evidence="4">
    <location>
        <begin position="177"/>
        <end position="217"/>
    </location>
</feature>
<evidence type="ECO:0000256" key="3">
    <source>
        <dbReference type="RuleBase" id="RU361235"/>
    </source>
</evidence>
<organism evidence="5 6">
    <name type="scientific">Emergomyces pasteurianus Ep9510</name>
    <dbReference type="NCBI Taxonomy" id="1447872"/>
    <lineage>
        <taxon>Eukaryota</taxon>
        <taxon>Fungi</taxon>
        <taxon>Dikarya</taxon>
        <taxon>Ascomycota</taxon>
        <taxon>Pezizomycotina</taxon>
        <taxon>Eurotiomycetes</taxon>
        <taxon>Eurotiomycetidae</taxon>
        <taxon>Onygenales</taxon>
        <taxon>Ajellomycetaceae</taxon>
        <taxon>Emergomyces</taxon>
    </lineage>
</organism>
<dbReference type="EC" id="3.1.1.-" evidence="3"/>
<dbReference type="OrthoDB" id="408631at2759"/>
<name>A0A1J9P5F9_9EURO</name>
<dbReference type="EMBL" id="LGRN01000520">
    <property type="protein sequence ID" value="OJD11624.1"/>
    <property type="molecule type" value="Genomic_DNA"/>
</dbReference>
<sequence>MKLLWALGVGIAPLSRASPAKRDGSPTVTIYSPQATIIGGERLGTDVFPGIPSAKPPIGPLRLKPPKPLLGRYETKENAQACPQFFFSTELDDAIPTTPLGKLLNTPMFQQILNAGEDCLHLSIHRPVGTTESDSLPVLFWIYGRGFGFGWNAFFDIGNWVTASVEAGKPIIADDSANLGLLDQRLGLRWVVDTIATFGGNPDVVTIWGESAGSISVFDQLRGICRHFELSPRGRLRQTSPRRELGSRHPKLFFNSLIVPPSTRWDRPPKTPDELLLEGKIAKVPFILGNQEDEGTLFALSQSNITTEDQLATYLKAKLFHSASDEQIAKLISTYSSISEYGAPHRKGLVSNWYPQFKRLAVILGDLTFTLTHRSVLEISSLVHPDVPTWPYLSSYEHGLPVLGTSHGSDLVQVFFGIVPNYASRALHEYYLAFIHGQDPNSDTICRSGPGGEAYEFILESMKTFHV</sequence>
<comment type="similarity">
    <text evidence="1 3">Belongs to the type-B carboxylesterase/lipase family.</text>
</comment>
<evidence type="ECO:0000256" key="2">
    <source>
        <dbReference type="ARBA" id="ARBA00022801"/>
    </source>
</evidence>
<dbReference type="InterPro" id="IPR019826">
    <property type="entry name" value="Carboxylesterase_B_AS"/>
</dbReference>
<protein>
    <recommendedName>
        <fullName evidence="3">Carboxylic ester hydrolase</fullName>
        <ecNumber evidence="3">3.1.1.-</ecNumber>
    </recommendedName>
</protein>
<dbReference type="PROSITE" id="PS00122">
    <property type="entry name" value="CARBOXYLESTERASE_B_1"/>
    <property type="match status" value="1"/>
</dbReference>
<evidence type="ECO:0000313" key="6">
    <source>
        <dbReference type="Proteomes" id="UP000182235"/>
    </source>
</evidence>
<dbReference type="Pfam" id="PF00135">
    <property type="entry name" value="COesterase"/>
    <property type="match status" value="2"/>
</dbReference>
<dbReference type="InterPro" id="IPR002018">
    <property type="entry name" value="CarbesteraseB"/>
</dbReference>
<keyword evidence="2 3" id="KW-0378">Hydrolase</keyword>
<evidence type="ECO:0000313" key="5">
    <source>
        <dbReference type="EMBL" id="OJD11624.1"/>
    </source>
</evidence>
<dbReference type="PANTHER" id="PTHR11559">
    <property type="entry name" value="CARBOXYLESTERASE"/>
    <property type="match status" value="1"/>
</dbReference>
<accession>A0A1J9P5F9</accession>
<keyword evidence="3" id="KW-0732">Signal</keyword>
<keyword evidence="6" id="KW-1185">Reference proteome</keyword>
<evidence type="ECO:0000259" key="4">
    <source>
        <dbReference type="Pfam" id="PF00135"/>
    </source>
</evidence>
<dbReference type="Gene3D" id="3.40.50.1820">
    <property type="entry name" value="alpha/beta hydrolase"/>
    <property type="match status" value="2"/>
</dbReference>
<dbReference type="VEuPathDB" id="FungiDB:AJ78_07637"/>
<dbReference type="InterPro" id="IPR050309">
    <property type="entry name" value="Type-B_Carboxylest/Lipase"/>
</dbReference>
<dbReference type="SUPFAM" id="SSF53474">
    <property type="entry name" value="alpha/beta-Hydrolases"/>
    <property type="match status" value="1"/>
</dbReference>
<proteinExistence type="inferred from homology"/>
<dbReference type="Proteomes" id="UP000182235">
    <property type="component" value="Unassembled WGS sequence"/>
</dbReference>
<comment type="caution">
    <text evidence="5">The sequence shown here is derived from an EMBL/GenBank/DDBJ whole genome shotgun (WGS) entry which is preliminary data.</text>
</comment>
<feature type="signal peptide" evidence="3">
    <location>
        <begin position="1"/>
        <end position="17"/>
    </location>
</feature>